<accession>A0A5J4W7J2</accession>
<evidence type="ECO:0000313" key="2">
    <source>
        <dbReference type="EMBL" id="KAA6390533.1"/>
    </source>
</evidence>
<organism evidence="2 3">
    <name type="scientific">Streblomastix strix</name>
    <dbReference type="NCBI Taxonomy" id="222440"/>
    <lineage>
        <taxon>Eukaryota</taxon>
        <taxon>Metamonada</taxon>
        <taxon>Preaxostyla</taxon>
        <taxon>Oxymonadida</taxon>
        <taxon>Streblomastigidae</taxon>
        <taxon>Streblomastix</taxon>
    </lineage>
</organism>
<feature type="region of interest" description="Disordered" evidence="1">
    <location>
        <begin position="57"/>
        <end position="97"/>
    </location>
</feature>
<name>A0A5J4W7J2_9EUKA</name>
<dbReference type="Proteomes" id="UP000324800">
    <property type="component" value="Unassembled WGS sequence"/>
</dbReference>
<reference evidence="2 3" key="1">
    <citation type="submission" date="2019-03" db="EMBL/GenBank/DDBJ databases">
        <title>Single cell metagenomics reveals metabolic interactions within the superorganism composed of flagellate Streblomastix strix and complex community of Bacteroidetes bacteria on its surface.</title>
        <authorList>
            <person name="Treitli S.C."/>
            <person name="Kolisko M."/>
            <person name="Husnik F."/>
            <person name="Keeling P."/>
            <person name="Hampl V."/>
        </authorList>
    </citation>
    <scope>NUCLEOTIDE SEQUENCE [LARGE SCALE GENOMIC DNA]</scope>
    <source>
        <strain evidence="2">ST1C</strain>
    </source>
</reference>
<evidence type="ECO:0000313" key="3">
    <source>
        <dbReference type="Proteomes" id="UP000324800"/>
    </source>
</evidence>
<proteinExistence type="predicted"/>
<dbReference type="AlphaFoldDB" id="A0A5J4W7J2"/>
<feature type="compositionally biased region" description="Polar residues" evidence="1">
    <location>
        <begin position="62"/>
        <end position="83"/>
    </location>
</feature>
<evidence type="ECO:0000256" key="1">
    <source>
        <dbReference type="SAM" id="MobiDB-lite"/>
    </source>
</evidence>
<gene>
    <name evidence="2" type="ORF">EZS28_013938</name>
</gene>
<dbReference type="EMBL" id="SNRW01003188">
    <property type="protein sequence ID" value="KAA6390533.1"/>
    <property type="molecule type" value="Genomic_DNA"/>
</dbReference>
<protein>
    <submittedName>
        <fullName evidence="2">Uncharacterized protein</fullName>
    </submittedName>
</protein>
<sequence>MRLRSTLEVIQDCLVRAGKLLHNPGPRLFRQIMQFNIRDSKEESRLEKDLGLSNLEQRSENRVFQAQGNNRRSDNNNTQQLGYNNRPAICFPPHKSS</sequence>
<comment type="caution">
    <text evidence="2">The sequence shown here is derived from an EMBL/GenBank/DDBJ whole genome shotgun (WGS) entry which is preliminary data.</text>
</comment>